<keyword evidence="5" id="KW-1185">Reference proteome</keyword>
<keyword evidence="2" id="KW-0012">Acyltransferase</keyword>
<evidence type="ECO:0000313" key="5">
    <source>
        <dbReference type="Proteomes" id="UP000182015"/>
    </source>
</evidence>
<dbReference type="Pfam" id="PF00583">
    <property type="entry name" value="Acetyltransf_1"/>
    <property type="match status" value="1"/>
</dbReference>
<dbReference type="InterPro" id="IPR016181">
    <property type="entry name" value="Acyl_CoA_acyltransferase"/>
</dbReference>
<dbReference type="SUPFAM" id="SSF55729">
    <property type="entry name" value="Acyl-CoA N-acyltransferases (Nat)"/>
    <property type="match status" value="1"/>
</dbReference>
<evidence type="ECO:0000256" key="2">
    <source>
        <dbReference type="ARBA" id="ARBA00023315"/>
    </source>
</evidence>
<gene>
    <name evidence="4" type="ORF">A9Q68_03730</name>
</gene>
<dbReference type="AlphaFoldDB" id="A0A1L8MPK5"/>
<evidence type="ECO:0000259" key="3">
    <source>
        <dbReference type="PROSITE" id="PS51186"/>
    </source>
</evidence>
<protein>
    <submittedName>
        <fullName evidence="4">GNAT family acetyltransferase</fullName>
    </submittedName>
</protein>
<proteinExistence type="predicted"/>
<dbReference type="GO" id="GO:0016747">
    <property type="term" value="F:acyltransferase activity, transferring groups other than amino-acyl groups"/>
    <property type="evidence" value="ECO:0007669"/>
    <property type="project" value="InterPro"/>
</dbReference>
<feature type="domain" description="N-acetyltransferase" evidence="3">
    <location>
        <begin position="5"/>
        <end position="174"/>
    </location>
</feature>
<sequence length="174" mass="20407">MQKELSIDLVKDEEVAILRDLAIQTFTETFGGHNTDQQLQEFFEQDYTLEVLGKELKSKENEVYFLRMNGEIVGHLKVNWGQDQTEHELDDAFEIQRIYLLNKYQGLGLGKVLFEFALERAYASGKTWAWLGVWEYNFKAQALYRKYGFEKFSEHSFAVGDLVDTDWLMKKALK</sequence>
<evidence type="ECO:0000313" key="4">
    <source>
        <dbReference type="EMBL" id="OJF72669.1"/>
    </source>
</evidence>
<dbReference type="PROSITE" id="PS51186">
    <property type="entry name" value="GNAT"/>
    <property type="match status" value="1"/>
</dbReference>
<name>A0A1L8MPK5_9STRE</name>
<accession>A0A1L8MPK5</accession>
<organism evidence="4 5">
    <name type="scientific">Streptococcus bovimastitidis</name>
    <dbReference type="NCBI Taxonomy" id="1856638"/>
    <lineage>
        <taxon>Bacteria</taxon>
        <taxon>Bacillati</taxon>
        <taxon>Bacillota</taxon>
        <taxon>Bacilli</taxon>
        <taxon>Lactobacillales</taxon>
        <taxon>Streptococcaceae</taxon>
        <taxon>Streptococcus</taxon>
    </lineage>
</organism>
<dbReference type="RefSeq" id="WP_071793350.1">
    <property type="nucleotide sequence ID" value="NZ_LZDD01000001.1"/>
</dbReference>
<evidence type="ECO:0000256" key="1">
    <source>
        <dbReference type="ARBA" id="ARBA00022679"/>
    </source>
</evidence>
<dbReference type="Proteomes" id="UP000182015">
    <property type="component" value="Unassembled WGS sequence"/>
</dbReference>
<dbReference type="STRING" id="1856638.A9Q68_03730"/>
<dbReference type="PANTHER" id="PTHR42919">
    <property type="entry name" value="N-ALPHA-ACETYLTRANSFERASE"/>
    <property type="match status" value="1"/>
</dbReference>
<keyword evidence="1 4" id="KW-0808">Transferase</keyword>
<dbReference type="CDD" id="cd04301">
    <property type="entry name" value="NAT_SF"/>
    <property type="match status" value="1"/>
</dbReference>
<comment type="caution">
    <text evidence="4">The sequence shown here is derived from an EMBL/GenBank/DDBJ whole genome shotgun (WGS) entry which is preliminary data.</text>
</comment>
<dbReference type="OrthoDB" id="7205533at2"/>
<dbReference type="Gene3D" id="3.40.630.30">
    <property type="match status" value="1"/>
</dbReference>
<dbReference type="InterPro" id="IPR051556">
    <property type="entry name" value="N-term/lysine_N-AcTrnsfr"/>
</dbReference>
<reference evidence="5" key="1">
    <citation type="submission" date="2016-06" db="EMBL/GenBank/DDBJ databases">
        <authorList>
            <person name="de Vries S.P.W."/>
            <person name="Hadjirin N.F."/>
            <person name="Lay E.M."/>
            <person name="Zadoks R.N."/>
            <person name="Peacock S.J."/>
            <person name="Parkhill J."/>
            <person name="Grant A.J."/>
            <person name="Mcdougall S."/>
            <person name="Holmes M.A."/>
        </authorList>
    </citation>
    <scope>NUCLEOTIDE SEQUENCE [LARGE SCALE GENOMIC DNA]</scope>
    <source>
        <strain evidence="5">NZ1587</strain>
    </source>
</reference>
<dbReference type="PANTHER" id="PTHR42919:SF8">
    <property type="entry name" value="N-ALPHA-ACETYLTRANSFERASE 50"/>
    <property type="match status" value="1"/>
</dbReference>
<dbReference type="EMBL" id="LZDD01000001">
    <property type="protein sequence ID" value="OJF72669.1"/>
    <property type="molecule type" value="Genomic_DNA"/>
</dbReference>
<dbReference type="InterPro" id="IPR000182">
    <property type="entry name" value="GNAT_dom"/>
</dbReference>